<dbReference type="AlphaFoldDB" id="A0A7Y7M5K4"/>
<accession>A0A7Y7M5K4</accession>
<dbReference type="EMBL" id="JABXXP010000003">
    <property type="protein sequence ID" value="NVN09701.1"/>
    <property type="molecule type" value="Genomic_DNA"/>
</dbReference>
<name>A0A7Y7M5K4_9PROT</name>
<proteinExistence type="predicted"/>
<gene>
    <name evidence="1" type="ORF">HUK84_00800</name>
</gene>
<dbReference type="RefSeq" id="WP_176638502.1">
    <property type="nucleotide sequence ID" value="NZ_JABXXP010000003.1"/>
</dbReference>
<comment type="caution">
    <text evidence="1">The sequence shown here is derived from an EMBL/GenBank/DDBJ whole genome shotgun (WGS) entry which is preliminary data.</text>
</comment>
<reference evidence="1 2" key="1">
    <citation type="submission" date="2020-06" db="EMBL/GenBank/DDBJ databases">
        <title>Description of novel acetic acid bacteria.</title>
        <authorList>
            <person name="Sombolestani A."/>
        </authorList>
    </citation>
    <scope>NUCLEOTIDE SEQUENCE [LARGE SCALE GENOMIC DNA]</scope>
    <source>
        <strain evidence="1 2">LMG 31431</strain>
    </source>
</reference>
<sequence>MTVSYDQDIVAWAAEQARLIRAGQFDKLDIEHIADEIEDVGKGEQRELASRMAMLVTHLLKWLYQPAFRSASWSGSIREQRRRIRLALKRTPSLKASLIDPDWLEEAWSEGLTKAITETGLDAFPEAPIWTADQMLTEGWLPGGAED</sequence>
<evidence type="ECO:0000313" key="2">
    <source>
        <dbReference type="Proteomes" id="UP000534870"/>
    </source>
</evidence>
<dbReference type="PANTHER" id="PTHR34235">
    <property type="entry name" value="SLR1203 PROTEIN-RELATED"/>
    <property type="match status" value="1"/>
</dbReference>
<dbReference type="PANTHER" id="PTHR34235:SF4">
    <property type="entry name" value="SLR0291 PROTEIN"/>
    <property type="match status" value="1"/>
</dbReference>
<dbReference type="Proteomes" id="UP000534870">
    <property type="component" value="Unassembled WGS sequence"/>
</dbReference>
<dbReference type="InterPro" id="IPR002636">
    <property type="entry name" value="DUF29"/>
</dbReference>
<evidence type="ECO:0000313" key="1">
    <source>
        <dbReference type="EMBL" id="NVN09701.1"/>
    </source>
</evidence>
<dbReference type="Gene3D" id="1.20.1220.20">
    <property type="entry name" value="Uncharcterised protein PF01724"/>
    <property type="match status" value="1"/>
</dbReference>
<organism evidence="1 2">
    <name type="scientific">Nguyenibacter vanlangensis</name>
    <dbReference type="NCBI Taxonomy" id="1216886"/>
    <lineage>
        <taxon>Bacteria</taxon>
        <taxon>Pseudomonadati</taxon>
        <taxon>Pseudomonadota</taxon>
        <taxon>Alphaproteobacteria</taxon>
        <taxon>Acetobacterales</taxon>
        <taxon>Acetobacteraceae</taxon>
        <taxon>Nguyenibacter</taxon>
    </lineage>
</organism>
<dbReference type="Pfam" id="PF01724">
    <property type="entry name" value="DUF29"/>
    <property type="match status" value="1"/>
</dbReference>
<protein>
    <submittedName>
        <fullName evidence="1">DUF29 domain-containing protein</fullName>
    </submittedName>
</protein>